<dbReference type="PANTHER" id="PTHR35488:SF2">
    <property type="entry name" value="OS05G0358900 PROTEIN"/>
    <property type="match status" value="1"/>
</dbReference>
<keyword evidence="2" id="KW-1185">Reference proteome</keyword>
<reference evidence="2" key="1">
    <citation type="journal article" date="2019" name="Curr. Biol.">
        <title>Genome Sequence of Striga asiatica Provides Insight into the Evolution of Plant Parasitism.</title>
        <authorList>
            <person name="Yoshida S."/>
            <person name="Kim S."/>
            <person name="Wafula E.K."/>
            <person name="Tanskanen J."/>
            <person name="Kim Y.M."/>
            <person name="Honaas L."/>
            <person name="Yang Z."/>
            <person name="Spallek T."/>
            <person name="Conn C.E."/>
            <person name="Ichihashi Y."/>
            <person name="Cheong K."/>
            <person name="Cui S."/>
            <person name="Der J.P."/>
            <person name="Gundlach H."/>
            <person name="Jiao Y."/>
            <person name="Hori C."/>
            <person name="Ishida J.K."/>
            <person name="Kasahara H."/>
            <person name="Kiba T."/>
            <person name="Kim M.S."/>
            <person name="Koo N."/>
            <person name="Laohavisit A."/>
            <person name="Lee Y.H."/>
            <person name="Lumba S."/>
            <person name="McCourt P."/>
            <person name="Mortimer J.C."/>
            <person name="Mutuku J.M."/>
            <person name="Nomura T."/>
            <person name="Sasaki-Sekimoto Y."/>
            <person name="Seto Y."/>
            <person name="Wang Y."/>
            <person name="Wakatake T."/>
            <person name="Sakakibara H."/>
            <person name="Demura T."/>
            <person name="Yamaguchi S."/>
            <person name="Yoneyama K."/>
            <person name="Manabe R.I."/>
            <person name="Nelson D.C."/>
            <person name="Schulman A.H."/>
            <person name="Timko M.P."/>
            <person name="dePamphilis C.W."/>
            <person name="Choi D."/>
            <person name="Shirasu K."/>
        </authorList>
    </citation>
    <scope>NUCLEOTIDE SEQUENCE [LARGE SCALE GENOMIC DNA]</scope>
    <source>
        <strain evidence="2">cv. UVA1</strain>
    </source>
</reference>
<name>A0A5A7R734_STRAF</name>
<dbReference type="PANTHER" id="PTHR35488">
    <property type="entry name" value="OS05G0358900 PROTEIN-RELATED"/>
    <property type="match status" value="1"/>
</dbReference>
<proteinExistence type="predicted"/>
<dbReference type="Proteomes" id="UP000325081">
    <property type="component" value="Unassembled WGS sequence"/>
</dbReference>
<dbReference type="EMBL" id="BKCP01010181">
    <property type="protein sequence ID" value="GER52164.1"/>
    <property type="molecule type" value="Genomic_DNA"/>
</dbReference>
<dbReference type="OrthoDB" id="1913474at2759"/>
<evidence type="ECO:0000313" key="1">
    <source>
        <dbReference type="EMBL" id="GER52164.1"/>
    </source>
</evidence>
<comment type="caution">
    <text evidence="1">The sequence shown here is derived from an EMBL/GenBank/DDBJ whole genome shotgun (WGS) entry which is preliminary data.</text>
</comment>
<sequence>MSDKSPIFSILQPQPFSDYGFEPQIDYYQVLEEARKHKSTTRSIDLHFKLQKPISKDDASKKIKKNKKRWWRNALLFFRFPKQAPPAGAAADPGALRRRIGLISGPVYITESRSGSTTPYRTVSRPGSGPLAKGNVEIPYISLRELNMDHNHSVSATSATPIYLVT</sequence>
<accession>A0A5A7R734</accession>
<organism evidence="1 2">
    <name type="scientific">Striga asiatica</name>
    <name type="common">Asiatic witchweed</name>
    <name type="synonym">Buchnera asiatica</name>
    <dbReference type="NCBI Taxonomy" id="4170"/>
    <lineage>
        <taxon>Eukaryota</taxon>
        <taxon>Viridiplantae</taxon>
        <taxon>Streptophyta</taxon>
        <taxon>Embryophyta</taxon>
        <taxon>Tracheophyta</taxon>
        <taxon>Spermatophyta</taxon>
        <taxon>Magnoliopsida</taxon>
        <taxon>eudicotyledons</taxon>
        <taxon>Gunneridae</taxon>
        <taxon>Pentapetalae</taxon>
        <taxon>asterids</taxon>
        <taxon>lamiids</taxon>
        <taxon>Lamiales</taxon>
        <taxon>Orobanchaceae</taxon>
        <taxon>Buchnereae</taxon>
        <taxon>Striga</taxon>
    </lineage>
</organism>
<evidence type="ECO:0000313" key="2">
    <source>
        <dbReference type="Proteomes" id="UP000325081"/>
    </source>
</evidence>
<dbReference type="AlphaFoldDB" id="A0A5A7R734"/>
<protein>
    <submittedName>
        <fullName evidence="1">Rop guanine nucleotide exchange factor 6</fullName>
    </submittedName>
</protein>
<gene>
    <name evidence="1" type="ORF">STAS_29598</name>
</gene>